<reference evidence="2 5" key="2">
    <citation type="submission" date="2016-11" db="EMBL/GenBank/DDBJ databases">
        <title>Genomic analysis of Caldithrix abyssi and proposal of a novel bacterial phylum Caldithrichaeota.</title>
        <authorList>
            <person name="Kublanov I."/>
            <person name="Sigalova O."/>
            <person name="Gavrilov S."/>
            <person name="Lebedinsky A."/>
            <person name="Ivanova N."/>
            <person name="Daum C."/>
            <person name="Reddy T."/>
            <person name="Klenk H.P."/>
            <person name="Goker M."/>
            <person name="Reva O."/>
            <person name="Miroshnichenko M."/>
            <person name="Kyprides N."/>
            <person name="Woyke T."/>
            <person name="Gelfand M."/>
        </authorList>
    </citation>
    <scope>NUCLEOTIDE SEQUENCE [LARGE SCALE GENOMIC DNA]</scope>
    <source>
        <strain evidence="2 5">LF13</strain>
    </source>
</reference>
<dbReference type="HOGENOM" id="CLU_033319_3_2_0"/>
<dbReference type="Gene3D" id="3.40.50.1950">
    <property type="entry name" value="Flavin prenyltransferase-like"/>
    <property type="match status" value="1"/>
</dbReference>
<dbReference type="PANTHER" id="PTHR14359:SF6">
    <property type="entry name" value="PHOSPHOPANTOTHENOYLCYSTEINE DECARBOXYLASE"/>
    <property type="match status" value="1"/>
</dbReference>
<dbReference type="GO" id="GO:0004633">
    <property type="term" value="F:phosphopantothenoylcysteine decarboxylase activity"/>
    <property type="evidence" value="ECO:0007669"/>
    <property type="project" value="TreeGrafter"/>
</dbReference>
<evidence type="ECO:0000313" key="5">
    <source>
        <dbReference type="Proteomes" id="UP000183868"/>
    </source>
</evidence>
<dbReference type="OrthoDB" id="9802554at2"/>
<evidence type="ECO:0000313" key="2">
    <source>
        <dbReference type="EMBL" id="APF17543.1"/>
    </source>
</evidence>
<dbReference type="PaxDb" id="880073-Calab_2027"/>
<dbReference type="InterPro" id="IPR036551">
    <property type="entry name" value="Flavin_trans-like"/>
</dbReference>
<name>H1XUU0_CALAY</name>
<evidence type="ECO:0000259" key="1">
    <source>
        <dbReference type="Pfam" id="PF02441"/>
    </source>
</evidence>
<dbReference type="Proteomes" id="UP000004671">
    <property type="component" value="Chromosome"/>
</dbReference>
<dbReference type="AlphaFoldDB" id="H1XUU0"/>
<sequence length="181" mass="20016">MKLLIGITSSIAAYRIPNLVSALRKKDIDVKTIVTEKAKAFVAPQALAVMSQYPCYDDQAEWGNTEHVLHIELAKWCDAFLIAPLSANTLAKIYNGLCDNLLTSTVRALGNKPLILAPAMNTRMWENPITAHQLNNMKQFYNVTVIPPVPKRLADGDEGIGGLAEDETIIQQVLKIFERKG</sequence>
<dbReference type="PANTHER" id="PTHR14359">
    <property type="entry name" value="HOMO-OLIGOMERIC FLAVIN CONTAINING CYS DECARBOXYLASE FAMILY"/>
    <property type="match status" value="1"/>
</dbReference>
<dbReference type="Pfam" id="PF02441">
    <property type="entry name" value="Flavoprotein"/>
    <property type="match status" value="1"/>
</dbReference>
<gene>
    <name evidence="2" type="ORF">Cabys_792</name>
    <name evidence="3" type="ORF">Calab_2027</name>
</gene>
<reference evidence="3 4" key="1">
    <citation type="submission" date="2011-09" db="EMBL/GenBank/DDBJ databases">
        <title>The permanent draft genome of Caldithrix abyssi DSM 13497.</title>
        <authorList>
            <consortium name="US DOE Joint Genome Institute (JGI-PGF)"/>
            <person name="Lucas S."/>
            <person name="Han J."/>
            <person name="Lapidus A."/>
            <person name="Bruce D."/>
            <person name="Goodwin L."/>
            <person name="Pitluck S."/>
            <person name="Peters L."/>
            <person name="Kyrpides N."/>
            <person name="Mavromatis K."/>
            <person name="Ivanova N."/>
            <person name="Mikhailova N."/>
            <person name="Chertkov O."/>
            <person name="Detter J.C."/>
            <person name="Tapia R."/>
            <person name="Han C."/>
            <person name="Land M."/>
            <person name="Hauser L."/>
            <person name="Markowitz V."/>
            <person name="Cheng J.-F."/>
            <person name="Hugenholtz P."/>
            <person name="Woyke T."/>
            <person name="Wu D."/>
            <person name="Spring S."/>
            <person name="Brambilla E."/>
            <person name="Klenk H.-P."/>
            <person name="Eisen J.A."/>
        </authorList>
    </citation>
    <scope>NUCLEOTIDE SEQUENCE [LARGE SCALE GENOMIC DNA]</scope>
    <source>
        <strain evidence="3 4">DSM 13497</strain>
    </source>
</reference>
<dbReference type="InterPro" id="IPR003382">
    <property type="entry name" value="Flavoprotein"/>
</dbReference>
<dbReference type="RefSeq" id="WP_006928805.1">
    <property type="nucleotide sequence ID" value="NZ_CM001402.1"/>
</dbReference>
<dbReference type="EMBL" id="CP018099">
    <property type="protein sequence ID" value="APF17543.1"/>
    <property type="molecule type" value="Genomic_DNA"/>
</dbReference>
<feature type="domain" description="Flavoprotein" evidence="1">
    <location>
        <begin position="1"/>
        <end position="175"/>
    </location>
</feature>
<protein>
    <submittedName>
        <fullName evidence="3">Flavoprotein</fullName>
    </submittedName>
    <submittedName>
        <fullName evidence="2">Phosphopantothenoylcysteine decarboxylase</fullName>
    </submittedName>
</protein>
<dbReference type="STRING" id="880073.Cabys_792"/>
<organism evidence="3 4">
    <name type="scientific">Caldithrix abyssi DSM 13497</name>
    <dbReference type="NCBI Taxonomy" id="880073"/>
    <lineage>
        <taxon>Bacteria</taxon>
        <taxon>Pseudomonadati</taxon>
        <taxon>Calditrichota</taxon>
        <taxon>Calditrichia</taxon>
        <taxon>Calditrichales</taxon>
        <taxon>Calditrichaceae</taxon>
        <taxon>Caldithrix</taxon>
    </lineage>
</organism>
<dbReference type="GO" id="GO:0010181">
    <property type="term" value="F:FMN binding"/>
    <property type="evidence" value="ECO:0007669"/>
    <property type="project" value="TreeGrafter"/>
</dbReference>
<dbReference type="Proteomes" id="UP000183868">
    <property type="component" value="Chromosome"/>
</dbReference>
<dbReference type="eggNOG" id="COG0452">
    <property type="taxonomic scope" value="Bacteria"/>
</dbReference>
<keyword evidence="4" id="KW-1185">Reference proteome</keyword>
<accession>H1XUU0</accession>
<dbReference type="EMBL" id="CM001402">
    <property type="protein sequence ID" value="EHO41639.1"/>
    <property type="molecule type" value="Genomic_DNA"/>
</dbReference>
<evidence type="ECO:0000313" key="4">
    <source>
        <dbReference type="Proteomes" id="UP000004671"/>
    </source>
</evidence>
<proteinExistence type="predicted"/>
<dbReference type="SUPFAM" id="SSF52507">
    <property type="entry name" value="Homo-oligomeric flavin-containing Cys decarboxylases, HFCD"/>
    <property type="match status" value="1"/>
</dbReference>
<dbReference type="GO" id="GO:0015937">
    <property type="term" value="P:coenzyme A biosynthetic process"/>
    <property type="evidence" value="ECO:0007669"/>
    <property type="project" value="TreeGrafter"/>
</dbReference>
<dbReference type="GO" id="GO:0071513">
    <property type="term" value="C:phosphopantothenoylcysteine decarboxylase complex"/>
    <property type="evidence" value="ECO:0007669"/>
    <property type="project" value="TreeGrafter"/>
</dbReference>
<dbReference type="KEGG" id="caby:Cabys_792"/>
<evidence type="ECO:0000313" key="3">
    <source>
        <dbReference type="EMBL" id="EHO41639.1"/>
    </source>
</evidence>